<dbReference type="EMBL" id="RDOJ01000005">
    <property type="protein sequence ID" value="RLZ11446.1"/>
    <property type="molecule type" value="Genomic_DNA"/>
</dbReference>
<gene>
    <name evidence="1" type="ORF">EAH69_05205</name>
</gene>
<evidence type="ECO:0000313" key="2">
    <source>
        <dbReference type="Proteomes" id="UP000275348"/>
    </source>
</evidence>
<name>A0A3L9MH50_9FLAO</name>
<dbReference type="RefSeq" id="WP_121934126.1">
    <property type="nucleotide sequence ID" value="NZ_RDOJ01000005.1"/>
</dbReference>
<dbReference type="OrthoDB" id="763186at2"/>
<proteinExistence type="predicted"/>
<dbReference type="Gene3D" id="2.50.20.10">
    <property type="entry name" value="Lipoprotein localisation LolA/LolB/LppX"/>
    <property type="match status" value="1"/>
</dbReference>
<comment type="caution">
    <text evidence="1">The sequence shown here is derived from an EMBL/GenBank/DDBJ whole genome shotgun (WGS) entry which is preliminary data.</text>
</comment>
<sequence length="233" mass="26936">MKNLLTTITFTLITSVIVNAQSDQKSLEIINKSIDAIGGKKKLENVKTLYTEMQINNDPVFYITKEKAPNKGSLEVKVNGNSVFGYRFDGEKGFEKQNGQIKQMPDEEITDKKNRKYIFNELAYIDPTIWTFNYVGEVDLNNSKAHKLKGENKNGTIEYIYFDSNNFRKVKSENIVMNDENNLSTFEYLDYRTLDGLIVNYKLIHTDPKKVITTMTFTKQEINKGITDKDFIY</sequence>
<dbReference type="AlphaFoldDB" id="A0A3L9MH50"/>
<reference evidence="1 2" key="1">
    <citation type="submission" date="2018-10" db="EMBL/GenBank/DDBJ databases">
        <authorList>
            <person name="Chen X."/>
        </authorList>
    </citation>
    <scope>NUCLEOTIDE SEQUENCE [LARGE SCALE GENOMIC DNA]</scope>
    <source>
        <strain evidence="1 2">YIM 102668</strain>
    </source>
</reference>
<organism evidence="1 2">
    <name type="scientific">Faecalibacter macacae</name>
    <dbReference type="NCBI Taxonomy" id="1859289"/>
    <lineage>
        <taxon>Bacteria</taxon>
        <taxon>Pseudomonadati</taxon>
        <taxon>Bacteroidota</taxon>
        <taxon>Flavobacteriia</taxon>
        <taxon>Flavobacteriales</taxon>
        <taxon>Weeksellaceae</taxon>
        <taxon>Faecalibacter</taxon>
    </lineage>
</organism>
<evidence type="ECO:0000313" key="1">
    <source>
        <dbReference type="EMBL" id="RLZ11446.1"/>
    </source>
</evidence>
<evidence type="ECO:0008006" key="3">
    <source>
        <dbReference type="Google" id="ProtNLM"/>
    </source>
</evidence>
<accession>A0A3L9MH50</accession>
<keyword evidence="2" id="KW-1185">Reference proteome</keyword>
<protein>
    <recommendedName>
        <fullName evidence="3">Outer membrane lipoprotein-sorting protein</fullName>
    </recommendedName>
</protein>
<dbReference type="Proteomes" id="UP000275348">
    <property type="component" value="Unassembled WGS sequence"/>
</dbReference>